<keyword evidence="2" id="KW-0472">Membrane</keyword>
<sequence length="252" mass="26389">MPERQSTDDNNPFAPPPEGRPDQPWQPRHPEGSDDDTSGGPDSSGPSDGRWSPRQPGPSQDGFGRGPERRGAGQGGPEGGPGQGGPGKGPGMRWDPTDPVQRRARYAILAGMWAFFFAIFEIPELALLLGALGLYWAISSLRGKPKAAGELSSTSQPASPSPSQPPTPPAPSEGQPAGASAAIAPLRSMRTAAISGLVAASVALMIVAVGFTMQLVYRDFYECRDDALTHAGQLACNDLLPKPLRAGFGVRE</sequence>
<dbReference type="EMBL" id="CP163444">
    <property type="protein sequence ID" value="XDQ73469.1"/>
    <property type="molecule type" value="Genomic_DNA"/>
</dbReference>
<feature type="transmembrane region" description="Helical" evidence="2">
    <location>
        <begin position="112"/>
        <end position="138"/>
    </location>
</feature>
<feature type="compositionally biased region" description="Gly residues" evidence="1">
    <location>
        <begin position="72"/>
        <end position="90"/>
    </location>
</feature>
<feature type="compositionally biased region" description="Pro residues" evidence="1">
    <location>
        <begin position="159"/>
        <end position="171"/>
    </location>
</feature>
<name>A0AB39T280_9ACTN</name>
<feature type="transmembrane region" description="Helical" evidence="2">
    <location>
        <begin position="194"/>
        <end position="217"/>
    </location>
</feature>
<protein>
    <recommendedName>
        <fullName evidence="4">Integral membrane protein</fullName>
    </recommendedName>
</protein>
<evidence type="ECO:0008006" key="4">
    <source>
        <dbReference type="Google" id="ProtNLM"/>
    </source>
</evidence>
<feature type="compositionally biased region" description="Low complexity" evidence="1">
    <location>
        <begin position="38"/>
        <end position="49"/>
    </location>
</feature>
<keyword evidence="2" id="KW-1133">Transmembrane helix</keyword>
<feature type="region of interest" description="Disordered" evidence="1">
    <location>
        <begin position="147"/>
        <end position="179"/>
    </location>
</feature>
<dbReference type="RefSeq" id="WP_369146042.1">
    <property type="nucleotide sequence ID" value="NZ_CP163444.1"/>
</dbReference>
<proteinExistence type="predicted"/>
<evidence type="ECO:0000313" key="3">
    <source>
        <dbReference type="EMBL" id="XDQ73469.1"/>
    </source>
</evidence>
<reference evidence="3" key="1">
    <citation type="submission" date="2024-07" db="EMBL/GenBank/DDBJ databases">
        <authorList>
            <person name="Yu S.T."/>
        </authorList>
    </citation>
    <scope>NUCLEOTIDE SEQUENCE</scope>
    <source>
        <strain evidence="3">R44</strain>
    </source>
</reference>
<gene>
    <name evidence="3" type="ORF">AB5J54_24465</name>
</gene>
<feature type="region of interest" description="Disordered" evidence="1">
    <location>
        <begin position="1"/>
        <end position="98"/>
    </location>
</feature>
<organism evidence="3">
    <name type="scientific">Streptomyces sp. R44</name>
    <dbReference type="NCBI Taxonomy" id="3238633"/>
    <lineage>
        <taxon>Bacteria</taxon>
        <taxon>Bacillati</taxon>
        <taxon>Actinomycetota</taxon>
        <taxon>Actinomycetes</taxon>
        <taxon>Kitasatosporales</taxon>
        <taxon>Streptomycetaceae</taxon>
        <taxon>Streptomyces</taxon>
    </lineage>
</organism>
<dbReference type="AlphaFoldDB" id="A0AB39T280"/>
<evidence type="ECO:0000256" key="1">
    <source>
        <dbReference type="SAM" id="MobiDB-lite"/>
    </source>
</evidence>
<accession>A0AB39T280</accession>
<keyword evidence="2" id="KW-0812">Transmembrane</keyword>
<evidence type="ECO:0000256" key="2">
    <source>
        <dbReference type="SAM" id="Phobius"/>
    </source>
</evidence>